<reference evidence="18 19" key="1">
    <citation type="submission" date="2019-06" db="EMBL/GenBank/DDBJ databases">
        <title>A chromosomal-level reference genome of Carpinus fangiana (Coryloideae, Betulaceae).</title>
        <authorList>
            <person name="Yang X."/>
            <person name="Wang Z."/>
            <person name="Zhang L."/>
            <person name="Hao G."/>
            <person name="Liu J."/>
            <person name="Yang Y."/>
        </authorList>
    </citation>
    <scope>NUCLEOTIDE SEQUENCE [LARGE SCALE GENOMIC DNA]</scope>
    <source>
        <strain evidence="18">Cfa_2016G</strain>
        <tissue evidence="18">Leaf</tissue>
    </source>
</reference>
<evidence type="ECO:0000256" key="4">
    <source>
        <dbReference type="ARBA" id="ARBA00012552"/>
    </source>
</evidence>
<dbReference type="InterPro" id="IPR014001">
    <property type="entry name" value="Helicase_ATP-bd"/>
</dbReference>
<dbReference type="GO" id="GO:0003724">
    <property type="term" value="F:RNA helicase activity"/>
    <property type="evidence" value="ECO:0007669"/>
    <property type="project" value="UniProtKB-EC"/>
</dbReference>
<keyword evidence="8" id="KW-0378">Hydrolase</keyword>
<dbReference type="PROSITE" id="PS51192">
    <property type="entry name" value="HELICASE_ATP_BIND_1"/>
    <property type="match status" value="1"/>
</dbReference>
<dbReference type="InterPro" id="IPR013868">
    <property type="entry name" value="Cut8/Sts1_fam"/>
</dbReference>
<dbReference type="GO" id="GO:0016787">
    <property type="term" value="F:hydrolase activity"/>
    <property type="evidence" value="ECO:0007669"/>
    <property type="project" value="UniProtKB-KW"/>
</dbReference>
<dbReference type="InterPro" id="IPR038422">
    <property type="entry name" value="Cut8/Sts1_sf"/>
</dbReference>
<dbReference type="Proteomes" id="UP000327013">
    <property type="component" value="Unassembled WGS sequence"/>
</dbReference>
<organism evidence="18 19">
    <name type="scientific">Carpinus fangiana</name>
    <dbReference type="NCBI Taxonomy" id="176857"/>
    <lineage>
        <taxon>Eukaryota</taxon>
        <taxon>Viridiplantae</taxon>
        <taxon>Streptophyta</taxon>
        <taxon>Embryophyta</taxon>
        <taxon>Tracheophyta</taxon>
        <taxon>Spermatophyta</taxon>
        <taxon>Magnoliopsida</taxon>
        <taxon>eudicotyledons</taxon>
        <taxon>Gunneridae</taxon>
        <taxon>Pentapetalae</taxon>
        <taxon>rosids</taxon>
        <taxon>fabids</taxon>
        <taxon>Fagales</taxon>
        <taxon>Betulaceae</taxon>
        <taxon>Carpinus</taxon>
    </lineage>
</organism>
<name>A0A5N6L3M6_9ROSI</name>
<dbReference type="CDD" id="cd18024">
    <property type="entry name" value="DEXHc_Mtr4-like"/>
    <property type="match status" value="1"/>
</dbReference>
<evidence type="ECO:0000256" key="15">
    <source>
        <dbReference type="SAM" id="MobiDB-lite"/>
    </source>
</evidence>
<comment type="function">
    <text evidence="12">Involved in ubiquitin-mediated protein degradation. Regulatory factor in the ubiquitin/proteasome pathway that controls the turnover of proteasome substrates. Targets proteasomes to the nucleus and facilitates the degradation of nuclear proteins.</text>
</comment>
<dbReference type="FunFam" id="2.40.30.300:FF:000001">
    <property type="entry name" value="Mtr4 exosome RNA helicase"/>
    <property type="match status" value="1"/>
</dbReference>
<dbReference type="PANTHER" id="PTHR12131">
    <property type="entry name" value="ATP-DEPENDENT RNA AND DNA HELICASE"/>
    <property type="match status" value="1"/>
</dbReference>
<evidence type="ECO:0000256" key="2">
    <source>
        <dbReference type="ARBA" id="ARBA00006199"/>
    </source>
</evidence>
<feature type="domain" description="Helicase C-terminal" evidence="17">
    <location>
        <begin position="596"/>
        <end position="800"/>
    </location>
</feature>
<dbReference type="Gene3D" id="1.20.58.1590">
    <property type="entry name" value="Tethering factor for nuclear proteasome Cut8/Sts1"/>
    <property type="match status" value="1"/>
</dbReference>
<protein>
    <recommendedName>
        <fullName evidence="5">Tethering factor for nuclear proteasome STS1</fullName>
        <ecNumber evidence="4">3.6.4.13</ecNumber>
    </recommendedName>
    <alternativeName>
        <fullName evidence="6">Tethering factor for nuclear proteasome sts1</fullName>
    </alternativeName>
</protein>
<dbReference type="Pfam" id="PF21408">
    <property type="entry name" value="MTR4-like_stalk"/>
    <property type="match status" value="1"/>
</dbReference>
<dbReference type="FunFam" id="1.10.3380.30:FF:000003">
    <property type="entry name" value="ATP dependent RNA helicase (Dob1)"/>
    <property type="match status" value="1"/>
</dbReference>
<feature type="compositionally biased region" description="Basic residues" evidence="15">
    <location>
        <begin position="216"/>
        <end position="225"/>
    </location>
</feature>
<feature type="region of interest" description="Disordered" evidence="15">
    <location>
        <begin position="209"/>
        <end position="305"/>
    </location>
</feature>
<evidence type="ECO:0000259" key="17">
    <source>
        <dbReference type="PROSITE" id="PS51194"/>
    </source>
</evidence>
<dbReference type="CDD" id="cd13154">
    <property type="entry name" value="KOW_Mtr4"/>
    <property type="match status" value="1"/>
</dbReference>
<feature type="region of interest" description="Disordered" evidence="15">
    <location>
        <begin position="2204"/>
        <end position="2241"/>
    </location>
</feature>
<dbReference type="EC" id="3.6.4.13" evidence="4"/>
<dbReference type="InterPro" id="IPR050699">
    <property type="entry name" value="RNA-DNA_Helicase"/>
</dbReference>
<keyword evidence="11" id="KW-0539">Nucleus</keyword>
<sequence length="2388" mass="266807">MLEKNSPGHRTRAAHIDHREVTAFCHPYRLRKTSWVVAQRPVSQWGTKKKASLLIYIAPNLYKLRTHAGPTSQRSPNQRAVQGCIHWAEVAYKQCRKAGRNRWLLVKVSQYCDWSAVSSEHTAETNESEVEEAGQRVEGNVGAGALGIVVRGGHLPSERKCRRQNSYIGWCLNAMCGLEVREAGVEARAVKLGVAGKMDGLFDVFDEKPSAAEHRHQPRATPTKKRLADGEPKTSDHPTAAAEPDTDGESETKRQKREVSASDGSDDDEDTPMRGTDGAQDQEAPVAADEFETEQSREVAAAAGLQSQKEGSAVILSHQVRHQVSLPPDYNYIPIKDHKPPAEPAKSYPFPLDPFQQVAVISIERNESVLVSAHTSAGKTVCAEYAIAQCLKNNQRVIYTSPIKALSNQKYREFNAEFGDVGLMTGDVTINPTATCLVMTTEILRSMLYRGSEIMREVAWVIFDEVHYLRDKSRGVVWEETIILLPDKVRYVFLSATIPNAMQFAEWIVKTHNQPCHVVYTDFRPTPLQHYLFPADAEGIHLVVDEKGVFREENFAKAMAAIAESKGSDSADPMAKRKGKGKNKTLNKGGNKGPSDIYKIVKMIMQKSYNPVIVFSFSKKECEAYALQMSSLAFNDDSEKAMVSKVFDSALEMLSEDDRQLPQIQHILPLLRRGIGIHHSGLLPILKETIEILFQEGLIKVLFATETFSIGLNMPAKTVVFTSVRKFDGTGTRWVTPSEFIQMSGRAGRRGLDERGIVIMMIDEKMEPAVGKEIVRGQQDNLNSAFHLGYNMVLNLMRVEGISPEFMLERCFYQFQNTASVSGLERKLHELEAERSNTFIEDEATVKDYFDLRKQIDTYTKDMREVITHPNYCLSFMQPGRLVRVKHLDYNFNWGVVVNYRRRKPDKGQQAADVTPQRSFIVDVLLVIAGDTPQGYSGPDELPPGVRPPGPGEEGRMEIVPVLLSCIEAIGHLRVFLPKELKTGEQRQTVRKSLSEVKRRFPDGIAVLDPIENMGITDDSFKKLLRKIEVLEGRLLTNPLHESEQLPELYSQYTEKEALSTQIKETKKKISDALAIMQLDELKARKRVLRRLGFINDSDVVQLKARVACEISTGDELVLSELLFNRFFNEMSPEVCAACLSVFIFEEKSEAKETMKEELGKPFREIQAQARIIAKVSQESKLAINEDEYVQGFKPQLMEVVFAWCKGASFGEIARLEELLRQVAQAAKVMGSDDLEKKFEEALTKVRRDIVAAQSLKTSTSLHGSPAVGSGTSRAKHCIPTSKRPPYWRIDRLRWRPVVAAAADSTLVRRHPADALTTKHPPSATGSQTLSFFPFTSPNSPAPLTLDGGPISVRTPSTGLAAPAYQHERSAAVSLVKRKAEDDLDRMSSSPTPAPANLPQRPQATLRNKRIRTNVTGRPLPLSRLLETLTADEMRTVLSSICDRHPDIGREIVSTAPRPSATSALNVLQRYQSTLQGSFPYGNRNTSDYSYNRVRQPLVDLLDALKEYTPHFLPPNESQPATSLQFLDGATQVVHRLPNWDSYLHNRHKEEAYEEIGRAWACVIREAAKKGGGMQLQYNGWDQKLAKHNEESGGKMQEAVTELKNSLGWIAPASGSDPGQSGESMSIRQQLLSGTYGAIQLATDWARGPAETRRCDGTALFYRDTCMASFSVATSSTRRSFPPLPSGYELCGTNSWRFLCIYLSLMNPLTSRNTTTIILYLSLMLCCAWCAWAFGATPPPTSVFSYVLRQAQGCSSPKQVISTTALLTSSSLYPGVHVRSSAVVWSPLYILLIDSGSMKISVCRHACDHWLSPLLLSEVPWSLDGLVAYSSSISRLLCLFTSFFSIHDCPHPYIHTYMHTFTPRQKFLHCPSARAPTSPVMKNSEIQGLSVRIILNGEHVAREFPHPDIPDMPKTATRYVLVHGGATFAIETDFKANFKHKSRHIRQKIFIDDDLVHTCLVTSEELHDGKIMSVAASRIENTRGNFMFSKLNFVEGESHNVNDKQMDKIKSIGTISVQLFREKAKEIEKKKKKNGPLPLDIPESKLKGHGIDHRVQYLAKNKKGTSEGQPPRKFTPIDKDSDPCAKFIFLYRGRKALEALRILAINFDATKGDRLERIARAEAVRRAAMKRKRREESTYDGEDDGDIDDDDLLGDSDCELVGSRKKKITLADISQDDQRRNESDVVVEDWGNGDEGAAWHLARAKKRKLDAQGAHRNRRGNRQRRQSSARSSPGVEDHGIFKSQAYAVDSDEDDDDDEAIFVGQNMNLTAPSLHGYQCARVDSDDANEDAAENTQAGNTNETQDENLGPSLRSSVEAGLPGGRNGEEELYMSGDEESQQDEVEAMSDPGGFRRAQCRQRKCRKAREIRTKKPQIYTGMEFGFGTTGYA</sequence>
<feature type="compositionally biased region" description="Basic and acidic residues" evidence="15">
    <location>
        <begin position="250"/>
        <end position="260"/>
    </location>
</feature>
<dbReference type="GO" id="GO:0005524">
    <property type="term" value="F:ATP binding"/>
    <property type="evidence" value="ECO:0007669"/>
    <property type="project" value="UniProtKB-KW"/>
</dbReference>
<feature type="region of interest" description="Disordered" evidence="15">
    <location>
        <begin position="2059"/>
        <end position="2078"/>
    </location>
</feature>
<dbReference type="Pfam" id="PF25534">
    <property type="entry name" value="DUF7918"/>
    <property type="match status" value="1"/>
</dbReference>
<dbReference type="GO" id="GO:0003676">
    <property type="term" value="F:nucleic acid binding"/>
    <property type="evidence" value="ECO:0007669"/>
    <property type="project" value="InterPro"/>
</dbReference>
<dbReference type="SUPFAM" id="SSF52540">
    <property type="entry name" value="P-loop containing nucleoside triphosphate hydrolases"/>
    <property type="match status" value="1"/>
</dbReference>
<dbReference type="SMART" id="SM00487">
    <property type="entry name" value="DEXDc"/>
    <property type="match status" value="1"/>
</dbReference>
<keyword evidence="19" id="KW-1185">Reference proteome</keyword>
<evidence type="ECO:0000256" key="7">
    <source>
        <dbReference type="ARBA" id="ARBA00022741"/>
    </source>
</evidence>
<dbReference type="Gene3D" id="3.40.50.300">
    <property type="entry name" value="P-loop containing nucleotide triphosphate hydrolases"/>
    <property type="match status" value="2"/>
</dbReference>
<evidence type="ECO:0000256" key="11">
    <source>
        <dbReference type="ARBA" id="ARBA00023242"/>
    </source>
</evidence>
<dbReference type="Gene3D" id="2.40.30.300">
    <property type="match status" value="1"/>
</dbReference>
<dbReference type="Pfam" id="PF00270">
    <property type="entry name" value="DEAD"/>
    <property type="match status" value="1"/>
</dbReference>
<keyword evidence="9" id="KW-0347">Helicase</keyword>
<accession>A0A5N6L3M6</accession>
<dbReference type="Pfam" id="PF13234">
    <property type="entry name" value="MTR4_beta-barrel"/>
    <property type="match status" value="1"/>
</dbReference>
<evidence type="ECO:0000256" key="8">
    <source>
        <dbReference type="ARBA" id="ARBA00022801"/>
    </source>
</evidence>
<dbReference type="Gene3D" id="1.10.3380.30">
    <property type="match status" value="1"/>
</dbReference>
<feature type="region of interest" description="Disordered" evidence="15">
    <location>
        <begin position="568"/>
        <end position="590"/>
    </location>
</feature>
<evidence type="ECO:0000313" key="19">
    <source>
        <dbReference type="Proteomes" id="UP000327013"/>
    </source>
</evidence>
<dbReference type="GO" id="GO:0005654">
    <property type="term" value="C:nucleoplasm"/>
    <property type="evidence" value="ECO:0007669"/>
    <property type="project" value="UniProtKB-ARBA"/>
</dbReference>
<evidence type="ECO:0000256" key="10">
    <source>
        <dbReference type="ARBA" id="ARBA00022840"/>
    </source>
</evidence>
<dbReference type="Pfam" id="PF08559">
    <property type="entry name" value="Cut8"/>
    <property type="match status" value="1"/>
</dbReference>
<proteinExistence type="inferred from homology"/>
<dbReference type="InterPro" id="IPR025696">
    <property type="entry name" value="Beta-barrel_MTR4"/>
</dbReference>
<evidence type="ECO:0000313" key="18">
    <source>
        <dbReference type="EMBL" id="KAB8670392.1"/>
    </source>
</evidence>
<dbReference type="InterPro" id="IPR012961">
    <property type="entry name" value="Ski2/MTR4_C"/>
</dbReference>
<evidence type="ECO:0000256" key="5">
    <source>
        <dbReference type="ARBA" id="ARBA00016204"/>
    </source>
</evidence>
<comment type="similarity">
    <text evidence="14">Belongs to the DExH box helicase family. SKI2 subfamily.</text>
</comment>
<dbReference type="CDD" id="cd18795">
    <property type="entry name" value="SF2_C_Ski2"/>
    <property type="match status" value="1"/>
</dbReference>
<evidence type="ECO:0000256" key="3">
    <source>
        <dbReference type="ARBA" id="ARBA00011464"/>
    </source>
</evidence>
<gene>
    <name evidence="18" type="ORF">FH972_026305</name>
</gene>
<dbReference type="OrthoDB" id="64767at2759"/>
<evidence type="ECO:0000256" key="13">
    <source>
        <dbReference type="ARBA" id="ARBA00047984"/>
    </source>
</evidence>
<evidence type="ECO:0000256" key="14">
    <source>
        <dbReference type="ARBA" id="ARBA00061045"/>
    </source>
</evidence>
<dbReference type="Pfam" id="PF00271">
    <property type="entry name" value="Helicase_C"/>
    <property type="match status" value="1"/>
</dbReference>
<dbReference type="InterPro" id="IPR001650">
    <property type="entry name" value="Helicase_C-like"/>
</dbReference>
<dbReference type="InterPro" id="IPR048392">
    <property type="entry name" value="MTR4-like_stalk"/>
</dbReference>
<feature type="compositionally biased region" description="Acidic residues" evidence="15">
    <location>
        <begin position="2327"/>
        <end position="2344"/>
    </location>
</feature>
<dbReference type="SMART" id="SM01142">
    <property type="entry name" value="DSHCT"/>
    <property type="match status" value="1"/>
</dbReference>
<comment type="caution">
    <text evidence="18">The sequence shown here is derived from an EMBL/GenBank/DDBJ whole genome shotgun (WGS) entry which is preliminary data.</text>
</comment>
<keyword evidence="7" id="KW-0547">Nucleotide-binding</keyword>
<dbReference type="EMBL" id="VIBQ01000084">
    <property type="protein sequence ID" value="KAB8670392.1"/>
    <property type="molecule type" value="Genomic_DNA"/>
</dbReference>
<feature type="compositionally biased region" description="Acidic residues" evidence="15">
    <location>
        <begin position="2138"/>
        <end position="2150"/>
    </location>
</feature>
<dbReference type="InterPro" id="IPR027417">
    <property type="entry name" value="P-loop_NTPase"/>
</dbReference>
<feature type="region of interest" description="Disordered" evidence="15">
    <location>
        <begin position="2126"/>
        <end position="2150"/>
    </location>
</feature>
<dbReference type="GO" id="GO:0071630">
    <property type="term" value="P:nuclear protein quality control by the ubiquitin-proteasome system"/>
    <property type="evidence" value="ECO:0007669"/>
    <property type="project" value="InterPro"/>
</dbReference>
<feature type="domain" description="Helicase ATP-binding" evidence="16">
    <location>
        <begin position="360"/>
        <end position="516"/>
    </location>
</feature>
<evidence type="ECO:0000256" key="12">
    <source>
        <dbReference type="ARBA" id="ARBA00025651"/>
    </source>
</evidence>
<dbReference type="PANTHER" id="PTHR12131:SF7">
    <property type="entry name" value="EXOSOME RNA HELICASE MTR4"/>
    <property type="match status" value="1"/>
</dbReference>
<evidence type="ECO:0000256" key="6">
    <source>
        <dbReference type="ARBA" id="ARBA00017275"/>
    </source>
</evidence>
<feature type="region of interest" description="Disordered" evidence="15">
    <location>
        <begin position="2284"/>
        <end position="2357"/>
    </location>
</feature>
<feature type="compositionally biased region" description="Basic and acidic residues" evidence="15">
    <location>
        <begin position="226"/>
        <end position="236"/>
    </location>
</feature>
<dbReference type="Pfam" id="PF08148">
    <property type="entry name" value="DSHCT"/>
    <property type="match status" value="1"/>
</dbReference>
<comment type="catalytic activity">
    <reaction evidence="13">
        <text>ATP + H2O = ADP + phosphate + H(+)</text>
        <dbReference type="Rhea" id="RHEA:13065"/>
        <dbReference type="ChEBI" id="CHEBI:15377"/>
        <dbReference type="ChEBI" id="CHEBI:15378"/>
        <dbReference type="ChEBI" id="CHEBI:30616"/>
        <dbReference type="ChEBI" id="CHEBI:43474"/>
        <dbReference type="ChEBI" id="CHEBI:456216"/>
        <dbReference type="EC" id="3.6.4.13"/>
    </reaction>
</comment>
<dbReference type="InterPro" id="IPR011545">
    <property type="entry name" value="DEAD/DEAH_box_helicase_dom"/>
</dbReference>
<feature type="region of interest" description="Disordered" evidence="15">
    <location>
        <begin position="1379"/>
        <end position="1413"/>
    </location>
</feature>
<evidence type="ECO:0000259" key="16">
    <source>
        <dbReference type="PROSITE" id="PS51192"/>
    </source>
</evidence>
<comment type="subcellular location">
    <subcellularLocation>
        <location evidence="1">Nucleus</location>
    </subcellularLocation>
</comment>
<dbReference type="FunFam" id="3.40.50.300:FF:000083">
    <property type="entry name" value="ATP-dependent RNA helicase DOB1"/>
    <property type="match status" value="1"/>
</dbReference>
<dbReference type="FunFam" id="1.20.58.1590:FF:000001">
    <property type="entry name" value="Tethering factor for nuclear proteasome STS1"/>
    <property type="match status" value="1"/>
</dbReference>
<feature type="compositionally biased region" description="Basic residues" evidence="15">
    <location>
        <begin position="2215"/>
        <end position="2227"/>
    </location>
</feature>
<comment type="similarity">
    <text evidence="2">Belongs to the cut8/STS1 family.</text>
</comment>
<keyword evidence="10" id="KW-0067">ATP-binding</keyword>
<evidence type="ECO:0000256" key="9">
    <source>
        <dbReference type="ARBA" id="ARBA00022806"/>
    </source>
</evidence>
<comment type="subunit">
    <text evidence="3">Binds the proteasome.</text>
</comment>
<dbReference type="FunFam" id="3.40.50.300:FF:000141">
    <property type="entry name" value="ATP-dependent RNA helicase DOB1"/>
    <property type="match status" value="1"/>
</dbReference>
<dbReference type="GO" id="GO:0000460">
    <property type="term" value="P:maturation of 5.8S rRNA"/>
    <property type="evidence" value="ECO:0007669"/>
    <property type="project" value="TreeGrafter"/>
</dbReference>
<evidence type="ECO:0000256" key="1">
    <source>
        <dbReference type="ARBA" id="ARBA00004123"/>
    </source>
</evidence>
<feature type="compositionally biased region" description="Basic residues" evidence="15">
    <location>
        <begin position="576"/>
        <end position="585"/>
    </location>
</feature>
<dbReference type="SMART" id="SM00490">
    <property type="entry name" value="HELICc"/>
    <property type="match status" value="1"/>
</dbReference>
<dbReference type="InterPro" id="IPR057678">
    <property type="entry name" value="DUF7918"/>
</dbReference>
<dbReference type="GO" id="GO:0031144">
    <property type="term" value="P:proteasome localization"/>
    <property type="evidence" value="ECO:0007669"/>
    <property type="project" value="InterPro"/>
</dbReference>
<dbReference type="PROSITE" id="PS51194">
    <property type="entry name" value="HELICASE_CTER"/>
    <property type="match status" value="1"/>
</dbReference>